<dbReference type="PROSITE" id="PS51733">
    <property type="entry name" value="BPL_LPL_CATALYTIC"/>
    <property type="match status" value="1"/>
</dbReference>
<dbReference type="NCBIfam" id="TIGR00121">
    <property type="entry name" value="birA_ligase"/>
    <property type="match status" value="1"/>
</dbReference>
<keyword evidence="2" id="KW-0547">Nucleotide-binding</keyword>
<dbReference type="Pfam" id="PF02237">
    <property type="entry name" value="BPL_C"/>
    <property type="match status" value="1"/>
</dbReference>
<feature type="domain" description="BPL/LPL catalytic" evidence="7">
    <location>
        <begin position="6"/>
        <end position="195"/>
    </location>
</feature>
<keyword evidence="1 8" id="KW-0436">Ligase</keyword>
<dbReference type="Proteomes" id="UP000320623">
    <property type="component" value="Unassembled WGS sequence"/>
</dbReference>
<evidence type="ECO:0000313" key="9">
    <source>
        <dbReference type="Proteomes" id="UP000320623"/>
    </source>
</evidence>
<dbReference type="STRING" id="1643428.GCA_001442855_01290"/>
<sequence>MELTEEHITSNLGTTIFGRRIISFKSIKSTMDYAKSLAERDEPEGTIVIADYQSKGRGRFGRVWTSEPGKNILMSIIIRPSIPLEKFGLISFLSAVSVAEAIEKIANVKVNTKWPNDLLINGKKVSGILMEASITADKGDFVILGIGVNVNQEGFPKEIKNYATSLLIETGKYYDRVALLQEILRSLESNYLKVNQTHDFTEIMKKWKEKCSMLGKEITLIHAGKTINGTAVDVDSKGFLQLKVGESTISLSSGEVTIVK</sequence>
<dbReference type="CDD" id="cd16442">
    <property type="entry name" value="BPL"/>
    <property type="match status" value="1"/>
</dbReference>
<keyword evidence="9" id="KW-1185">Reference proteome</keyword>
<name>A0A0S4N3Z0_9BACT</name>
<evidence type="ECO:0000259" key="7">
    <source>
        <dbReference type="PROSITE" id="PS51733"/>
    </source>
</evidence>
<keyword evidence="3" id="KW-0067">ATP-binding</keyword>
<dbReference type="OrthoDB" id="9807064at2"/>
<dbReference type="InterPro" id="IPR004408">
    <property type="entry name" value="Biotin_CoA_COase_ligase"/>
</dbReference>
<dbReference type="GO" id="GO:0005737">
    <property type="term" value="C:cytoplasm"/>
    <property type="evidence" value="ECO:0007669"/>
    <property type="project" value="TreeGrafter"/>
</dbReference>
<evidence type="ECO:0000256" key="6">
    <source>
        <dbReference type="ARBA" id="ARBA00047846"/>
    </source>
</evidence>
<evidence type="ECO:0000256" key="3">
    <source>
        <dbReference type="ARBA" id="ARBA00022840"/>
    </source>
</evidence>
<reference evidence="9" key="1">
    <citation type="submission" date="2015-11" db="EMBL/GenBank/DDBJ databases">
        <authorList>
            <person name="Varghese N."/>
        </authorList>
    </citation>
    <scope>NUCLEOTIDE SEQUENCE [LARGE SCALE GENOMIC DNA]</scope>
</reference>
<dbReference type="EC" id="6.3.4.15" evidence="5"/>
<dbReference type="RefSeq" id="WP_140945061.1">
    <property type="nucleotide sequence ID" value="NZ_FAOO01000008.1"/>
</dbReference>
<dbReference type="InterPro" id="IPR008988">
    <property type="entry name" value="Transcriptional_repressor_C"/>
</dbReference>
<dbReference type="SUPFAM" id="SSF55681">
    <property type="entry name" value="Class II aaRS and biotin synthetases"/>
    <property type="match status" value="1"/>
</dbReference>
<keyword evidence="4" id="KW-0092">Biotin</keyword>
<accession>A0A0S4N3Z0</accession>
<evidence type="ECO:0000256" key="2">
    <source>
        <dbReference type="ARBA" id="ARBA00022741"/>
    </source>
</evidence>
<dbReference type="SUPFAM" id="SSF50037">
    <property type="entry name" value="C-terminal domain of transcriptional repressors"/>
    <property type="match status" value="1"/>
</dbReference>
<gene>
    <name evidence="8" type="ORF">JGI1_01318</name>
</gene>
<dbReference type="Gene3D" id="3.30.930.10">
    <property type="entry name" value="Bira Bifunctional Protein, Domain 2"/>
    <property type="match status" value="1"/>
</dbReference>
<dbReference type="GO" id="GO:0004077">
    <property type="term" value="F:biotin--[biotin carboxyl-carrier protein] ligase activity"/>
    <property type="evidence" value="ECO:0007669"/>
    <property type="project" value="UniProtKB-EC"/>
</dbReference>
<dbReference type="Gene3D" id="2.30.30.100">
    <property type="match status" value="1"/>
</dbReference>
<dbReference type="InterPro" id="IPR045864">
    <property type="entry name" value="aa-tRNA-synth_II/BPL/LPL"/>
</dbReference>
<evidence type="ECO:0000256" key="5">
    <source>
        <dbReference type="ARBA" id="ARBA00024227"/>
    </source>
</evidence>
<dbReference type="PANTHER" id="PTHR12835">
    <property type="entry name" value="BIOTIN PROTEIN LIGASE"/>
    <property type="match status" value="1"/>
</dbReference>
<evidence type="ECO:0000313" key="8">
    <source>
        <dbReference type="EMBL" id="CUU05733.1"/>
    </source>
</evidence>
<dbReference type="EMBL" id="FAOO01000008">
    <property type="protein sequence ID" value="CUU05733.1"/>
    <property type="molecule type" value="Genomic_DNA"/>
</dbReference>
<dbReference type="GO" id="GO:0005524">
    <property type="term" value="F:ATP binding"/>
    <property type="evidence" value="ECO:0007669"/>
    <property type="project" value="UniProtKB-KW"/>
</dbReference>
<proteinExistence type="predicted"/>
<evidence type="ECO:0000256" key="4">
    <source>
        <dbReference type="ARBA" id="ARBA00023267"/>
    </source>
</evidence>
<dbReference type="Pfam" id="PF03099">
    <property type="entry name" value="BPL_LplA_LipB"/>
    <property type="match status" value="1"/>
</dbReference>
<protein>
    <recommendedName>
        <fullName evidence="5">biotin--[biotin carboxyl-carrier protein] ligase</fullName>
        <ecNumber evidence="5">6.3.4.15</ecNumber>
    </recommendedName>
</protein>
<evidence type="ECO:0000256" key="1">
    <source>
        <dbReference type="ARBA" id="ARBA00022598"/>
    </source>
</evidence>
<organism evidence="8 9">
    <name type="scientific">Candidatus Thermokryptus mobilis</name>
    <dbReference type="NCBI Taxonomy" id="1643428"/>
    <lineage>
        <taxon>Bacteria</taxon>
        <taxon>Pseudomonadati</taxon>
        <taxon>Candidatus Kryptoniota</taxon>
        <taxon>Candidatus Thermokryptus</taxon>
    </lineage>
</organism>
<dbReference type="InterPro" id="IPR003142">
    <property type="entry name" value="BPL_C"/>
</dbReference>
<dbReference type="AlphaFoldDB" id="A0A0S4N3Z0"/>
<comment type="catalytic activity">
    <reaction evidence="6">
        <text>biotin + L-lysyl-[protein] + ATP = N(6)-biotinyl-L-lysyl-[protein] + AMP + diphosphate + H(+)</text>
        <dbReference type="Rhea" id="RHEA:11756"/>
        <dbReference type="Rhea" id="RHEA-COMP:9752"/>
        <dbReference type="Rhea" id="RHEA-COMP:10505"/>
        <dbReference type="ChEBI" id="CHEBI:15378"/>
        <dbReference type="ChEBI" id="CHEBI:29969"/>
        <dbReference type="ChEBI" id="CHEBI:30616"/>
        <dbReference type="ChEBI" id="CHEBI:33019"/>
        <dbReference type="ChEBI" id="CHEBI:57586"/>
        <dbReference type="ChEBI" id="CHEBI:83144"/>
        <dbReference type="ChEBI" id="CHEBI:456215"/>
        <dbReference type="EC" id="6.3.4.15"/>
    </reaction>
</comment>
<dbReference type="InterPro" id="IPR004143">
    <property type="entry name" value="BPL_LPL_catalytic"/>
</dbReference>
<dbReference type="PANTHER" id="PTHR12835:SF5">
    <property type="entry name" value="BIOTIN--PROTEIN LIGASE"/>
    <property type="match status" value="1"/>
</dbReference>